<evidence type="ECO:0008006" key="3">
    <source>
        <dbReference type="Google" id="ProtNLM"/>
    </source>
</evidence>
<dbReference type="Pfam" id="PF14337">
    <property type="entry name" value="Abi_alpha"/>
    <property type="match status" value="1"/>
</dbReference>
<accession>A0A1I5W428</accession>
<proteinExistence type="predicted"/>
<dbReference type="InterPro" id="IPR025506">
    <property type="entry name" value="Abi_alpha"/>
</dbReference>
<reference evidence="2" key="1">
    <citation type="submission" date="2016-10" db="EMBL/GenBank/DDBJ databases">
        <authorList>
            <person name="Varghese N."/>
            <person name="Submissions S."/>
        </authorList>
    </citation>
    <scope>NUCLEOTIDE SEQUENCE [LARGE SCALE GENOMIC DNA]</scope>
    <source>
        <strain evidence="2">DSM 11706</strain>
    </source>
</reference>
<dbReference type="Proteomes" id="UP000198734">
    <property type="component" value="Unassembled WGS sequence"/>
</dbReference>
<dbReference type="STRING" id="126156.SAMN05421670_1092"/>
<name>A0A1I5W428_9BACI</name>
<keyword evidence="2" id="KW-1185">Reference proteome</keyword>
<evidence type="ECO:0000313" key="1">
    <source>
        <dbReference type="EMBL" id="SFQ14479.1"/>
    </source>
</evidence>
<evidence type="ECO:0000313" key="2">
    <source>
        <dbReference type="Proteomes" id="UP000198734"/>
    </source>
</evidence>
<dbReference type="RefSeq" id="WP_093534913.1">
    <property type="nucleotide sequence ID" value="NZ_FOXU01000001.1"/>
</dbReference>
<dbReference type="Gene3D" id="3.30.110.190">
    <property type="match status" value="1"/>
</dbReference>
<dbReference type="EMBL" id="FOXU01000001">
    <property type="protein sequence ID" value="SFQ14479.1"/>
    <property type="molecule type" value="Genomic_DNA"/>
</dbReference>
<organism evidence="1 2">
    <name type="scientific">Psychrobacillus psychrotolerans</name>
    <dbReference type="NCBI Taxonomy" id="126156"/>
    <lineage>
        <taxon>Bacteria</taxon>
        <taxon>Bacillati</taxon>
        <taxon>Bacillota</taxon>
        <taxon>Bacilli</taxon>
        <taxon>Bacillales</taxon>
        <taxon>Bacillaceae</taxon>
        <taxon>Psychrobacillus</taxon>
    </lineage>
</organism>
<dbReference type="AlphaFoldDB" id="A0A1I5W428"/>
<gene>
    <name evidence="1" type="ORF">SAMN05421670_1092</name>
</gene>
<sequence>MGRKAGFSPKAMQKAIEQYSNRADNKNAGLFLKHHMEKYKENMEKIPEEEIAIVPPTLGLKIIDELLTVTNEDIAELFINLLTNASTLSGVRYAHPSFIEVIKNISEDEAKIINEVYHRQQNNVQYTYLAKLDGGVIPLTDKVNNVATLLSLNFEENSTVYMENFIKLGILEDTSVYYDFQIDEFEKLEHILLEKKKLFEERVFEQQKNGKWLNASIILNKGNYILSSYGKSFVDSVTSNKASTD</sequence>
<protein>
    <recommendedName>
        <fullName evidence="3">DUF4393 domain-containing protein</fullName>
    </recommendedName>
</protein>
<dbReference type="OrthoDB" id="2339567at2"/>